<dbReference type="OrthoDB" id="5880634at2"/>
<name>E3BGX0_9VIBR</name>
<comment type="caution">
    <text evidence="2">The sequence shown here is derived from an EMBL/GenBank/DDBJ whole genome shotgun (WGS) entry which is preliminary data.</text>
</comment>
<gene>
    <name evidence="2" type="ORF">VIBC2010_06114</name>
</gene>
<keyword evidence="3" id="KW-1185">Reference proteome</keyword>
<feature type="chain" id="PRO_5003166443" evidence="1">
    <location>
        <begin position="25"/>
        <end position="178"/>
    </location>
</feature>
<dbReference type="EMBL" id="AEIU01000051">
    <property type="protein sequence ID" value="EFP97689.1"/>
    <property type="molecule type" value="Genomic_DNA"/>
</dbReference>
<accession>E3BGX0</accession>
<evidence type="ECO:0000313" key="3">
    <source>
        <dbReference type="Proteomes" id="UP000002943"/>
    </source>
</evidence>
<feature type="signal peptide" evidence="1">
    <location>
        <begin position="1"/>
        <end position="24"/>
    </location>
</feature>
<evidence type="ECO:0000313" key="2">
    <source>
        <dbReference type="EMBL" id="EFP97689.1"/>
    </source>
</evidence>
<reference evidence="2 3" key="1">
    <citation type="journal article" date="2012" name="Int. J. Syst. Evol. Microbiol.">
        <title>Vibrio caribbeanicus sp. nov., isolated from the marine sponge Scleritoderma cyanea.</title>
        <authorList>
            <person name="Hoffmann M."/>
            <person name="Monday S.R."/>
            <person name="Allard M.W."/>
            <person name="Strain E.A."/>
            <person name="Whittaker P."/>
            <person name="Naum M."/>
            <person name="McCarthy P.J."/>
            <person name="Lopez J.V."/>
            <person name="Fischer M."/>
            <person name="Brown E.W."/>
        </authorList>
    </citation>
    <scope>NUCLEOTIDE SEQUENCE [LARGE SCALE GENOMIC DNA]</scope>
    <source>
        <strain evidence="2 3">ATCC BAA-2122</strain>
    </source>
</reference>
<keyword evidence="1" id="KW-0732">Signal</keyword>
<evidence type="ECO:0000256" key="1">
    <source>
        <dbReference type="SAM" id="SignalP"/>
    </source>
</evidence>
<dbReference type="AlphaFoldDB" id="E3BGX0"/>
<protein>
    <submittedName>
        <fullName evidence="2">Uncharacterized protein</fullName>
    </submittedName>
</protein>
<dbReference type="Proteomes" id="UP000002943">
    <property type="component" value="Unassembled WGS sequence"/>
</dbReference>
<dbReference type="RefSeq" id="WP_009600214.1">
    <property type="nucleotide sequence ID" value="NZ_AEIU01000051.1"/>
</dbReference>
<sequence>MRKLIAYHYLVFFIALTISFASLANDNNCRQAPAGLCVVYLNTDNSYVNVWFDDEIMVDILVVGYDVSSWRSWFLIRTRRASFYSFQIANLADYDDSQNESVWFTAYRSHGAECWYRAERVYFYDRWDGADRLVVLNDFPNSEAYHIDVDMMVSRVNEKSPFIDHDGQSITFCGEAFH</sequence>
<proteinExistence type="predicted"/>
<organism evidence="2 3">
    <name type="scientific">Vibrio caribbeanicus ATCC BAA-2122</name>
    <dbReference type="NCBI Taxonomy" id="796620"/>
    <lineage>
        <taxon>Bacteria</taxon>
        <taxon>Pseudomonadati</taxon>
        <taxon>Pseudomonadota</taxon>
        <taxon>Gammaproteobacteria</taxon>
        <taxon>Vibrionales</taxon>
        <taxon>Vibrionaceae</taxon>
        <taxon>Vibrio</taxon>
    </lineage>
</organism>